<organism evidence="1 2">
    <name type="scientific">Multifurca ochricompacta</name>
    <dbReference type="NCBI Taxonomy" id="376703"/>
    <lineage>
        <taxon>Eukaryota</taxon>
        <taxon>Fungi</taxon>
        <taxon>Dikarya</taxon>
        <taxon>Basidiomycota</taxon>
        <taxon>Agaricomycotina</taxon>
        <taxon>Agaricomycetes</taxon>
        <taxon>Russulales</taxon>
        <taxon>Russulaceae</taxon>
        <taxon>Multifurca</taxon>
    </lineage>
</organism>
<dbReference type="EMBL" id="WTXG01000015">
    <property type="protein sequence ID" value="KAI0301128.1"/>
    <property type="molecule type" value="Genomic_DNA"/>
</dbReference>
<keyword evidence="2" id="KW-1185">Reference proteome</keyword>
<dbReference type="AlphaFoldDB" id="A0AAD4QMC2"/>
<name>A0AAD4QMC2_9AGAM</name>
<gene>
    <name evidence="1" type="ORF">B0F90DRAFT_1719459</name>
</gene>
<dbReference type="Proteomes" id="UP001203297">
    <property type="component" value="Unassembled WGS sequence"/>
</dbReference>
<evidence type="ECO:0000313" key="1">
    <source>
        <dbReference type="EMBL" id="KAI0301128.1"/>
    </source>
</evidence>
<evidence type="ECO:0000313" key="2">
    <source>
        <dbReference type="Proteomes" id="UP001203297"/>
    </source>
</evidence>
<sequence length="156" mass="17427">MGMGEQPIQLERSTRCSLWLCKQRTGVQQTLHRPCLVLNQKPSTHHPSNINNIKNQEISSRTIIHVPLMPFPDEHGGRPPPTDKGTDGVIQEPIMIMFSIFPCGSRFGPNVLSVRSRSSGSGQSSYQKSGDFISTPHTQCSTRLTNISFDFYSTRL</sequence>
<protein>
    <submittedName>
        <fullName evidence="1">Uncharacterized protein</fullName>
    </submittedName>
</protein>
<comment type="caution">
    <text evidence="1">The sequence shown here is derived from an EMBL/GenBank/DDBJ whole genome shotgun (WGS) entry which is preliminary data.</text>
</comment>
<reference evidence="1" key="1">
    <citation type="journal article" date="2022" name="New Phytol.">
        <title>Evolutionary transition to the ectomycorrhizal habit in the genomes of a hyperdiverse lineage of mushroom-forming fungi.</title>
        <authorList>
            <person name="Looney B."/>
            <person name="Miyauchi S."/>
            <person name="Morin E."/>
            <person name="Drula E."/>
            <person name="Courty P.E."/>
            <person name="Kohler A."/>
            <person name="Kuo A."/>
            <person name="LaButti K."/>
            <person name="Pangilinan J."/>
            <person name="Lipzen A."/>
            <person name="Riley R."/>
            <person name="Andreopoulos W."/>
            <person name="He G."/>
            <person name="Johnson J."/>
            <person name="Nolan M."/>
            <person name="Tritt A."/>
            <person name="Barry K.W."/>
            <person name="Grigoriev I.V."/>
            <person name="Nagy L.G."/>
            <person name="Hibbett D."/>
            <person name="Henrissat B."/>
            <person name="Matheny P.B."/>
            <person name="Labbe J."/>
            <person name="Martin F.M."/>
        </authorList>
    </citation>
    <scope>NUCLEOTIDE SEQUENCE</scope>
    <source>
        <strain evidence="1">BPL690</strain>
    </source>
</reference>
<accession>A0AAD4QMC2</accession>
<proteinExistence type="predicted"/>